<keyword evidence="3" id="KW-0238">DNA-binding</keyword>
<dbReference type="Gene3D" id="3.40.190.290">
    <property type="match status" value="1"/>
</dbReference>
<gene>
    <name evidence="7" type="ORF">V1633_10895</name>
</gene>
<feature type="domain" description="HTH lysR-type" evidence="6">
    <location>
        <begin position="1"/>
        <end position="58"/>
    </location>
</feature>
<evidence type="ECO:0000256" key="4">
    <source>
        <dbReference type="ARBA" id="ARBA00023163"/>
    </source>
</evidence>
<accession>A0ABU7RR68</accession>
<dbReference type="Gene3D" id="1.10.10.10">
    <property type="entry name" value="Winged helix-like DNA-binding domain superfamily/Winged helix DNA-binding domain"/>
    <property type="match status" value="1"/>
</dbReference>
<dbReference type="PANTHER" id="PTHR30419">
    <property type="entry name" value="HTH-TYPE TRANSCRIPTIONAL REGULATOR YBHD"/>
    <property type="match status" value="1"/>
</dbReference>
<evidence type="ECO:0000256" key="2">
    <source>
        <dbReference type="ARBA" id="ARBA00023015"/>
    </source>
</evidence>
<comment type="caution">
    <text evidence="7">The sequence shown here is derived from an EMBL/GenBank/DDBJ whole genome shotgun (WGS) entry which is preliminary data.</text>
</comment>
<dbReference type="Pfam" id="PF03466">
    <property type="entry name" value="LysR_substrate"/>
    <property type="match status" value="1"/>
</dbReference>
<feature type="region of interest" description="Disordered" evidence="5">
    <location>
        <begin position="292"/>
        <end position="345"/>
    </location>
</feature>
<organism evidence="7 8">
    <name type="scientific">Plantactinospora sonchi</name>
    <dbReference type="NCBI Taxonomy" id="1544735"/>
    <lineage>
        <taxon>Bacteria</taxon>
        <taxon>Bacillati</taxon>
        <taxon>Actinomycetota</taxon>
        <taxon>Actinomycetes</taxon>
        <taxon>Micromonosporales</taxon>
        <taxon>Micromonosporaceae</taxon>
        <taxon>Plantactinospora</taxon>
    </lineage>
</organism>
<sequence>MDARQLEYFLAVVDHGGISRAAKAMYVAQPSLSQAIRALERDLGSELFHRIGRRVVLTGAGRALIEPARQVVRGLELARATVASVQDLRSGRVEIAAMPSATVEPLSTAVRRFTARYPGVSVRIRSAPRAHAVLEMVRTGIAEVGLLASRERLATDHLATRPAGRHRLVLVTPADGPFPPERPVRYEQLAGHRLIVGEPGTGMRDLVEEIRSAGVDIVVVVESENREAFLPLVLGGVGLAVVADSWSRLARRSGALVLDLEPAAYLEVAFVTRRAPLTPAASAFLASACVDTAEHPDERPDQSGPALPAGRDGRDRPAGQVLPAGRDGRDRSPRTAGTDVAGQQR</sequence>
<dbReference type="InterPro" id="IPR036390">
    <property type="entry name" value="WH_DNA-bd_sf"/>
</dbReference>
<keyword evidence="4" id="KW-0804">Transcription</keyword>
<dbReference type="Pfam" id="PF00126">
    <property type="entry name" value="HTH_1"/>
    <property type="match status" value="1"/>
</dbReference>
<evidence type="ECO:0000256" key="5">
    <source>
        <dbReference type="SAM" id="MobiDB-lite"/>
    </source>
</evidence>
<feature type="compositionally biased region" description="Basic and acidic residues" evidence="5">
    <location>
        <begin position="292"/>
        <end position="301"/>
    </location>
</feature>
<proteinExistence type="inferred from homology"/>
<reference evidence="7 8" key="1">
    <citation type="submission" date="2024-01" db="EMBL/GenBank/DDBJ databases">
        <title>Genome insights into Plantactinospora sonchi sp. nov.</title>
        <authorList>
            <person name="Wang L."/>
        </authorList>
    </citation>
    <scope>NUCLEOTIDE SEQUENCE [LARGE SCALE GENOMIC DNA]</scope>
    <source>
        <strain evidence="7 8">NEAU-QY2</strain>
    </source>
</reference>
<evidence type="ECO:0000256" key="1">
    <source>
        <dbReference type="ARBA" id="ARBA00009437"/>
    </source>
</evidence>
<evidence type="ECO:0000313" key="7">
    <source>
        <dbReference type="EMBL" id="MEE6258994.1"/>
    </source>
</evidence>
<dbReference type="RefSeq" id="WP_331214108.1">
    <property type="nucleotide sequence ID" value="NZ_JAZGQK010000007.1"/>
</dbReference>
<evidence type="ECO:0000256" key="3">
    <source>
        <dbReference type="ARBA" id="ARBA00023125"/>
    </source>
</evidence>
<dbReference type="CDD" id="cd05466">
    <property type="entry name" value="PBP2_LTTR_substrate"/>
    <property type="match status" value="1"/>
</dbReference>
<dbReference type="Proteomes" id="UP001332243">
    <property type="component" value="Unassembled WGS sequence"/>
</dbReference>
<dbReference type="InterPro" id="IPR005119">
    <property type="entry name" value="LysR_subst-bd"/>
</dbReference>
<dbReference type="PROSITE" id="PS50931">
    <property type="entry name" value="HTH_LYSR"/>
    <property type="match status" value="1"/>
</dbReference>
<dbReference type="InterPro" id="IPR036388">
    <property type="entry name" value="WH-like_DNA-bd_sf"/>
</dbReference>
<dbReference type="InterPro" id="IPR050950">
    <property type="entry name" value="HTH-type_LysR_regulators"/>
</dbReference>
<dbReference type="InterPro" id="IPR000847">
    <property type="entry name" value="LysR_HTH_N"/>
</dbReference>
<evidence type="ECO:0000259" key="6">
    <source>
        <dbReference type="PROSITE" id="PS50931"/>
    </source>
</evidence>
<keyword evidence="8" id="KW-1185">Reference proteome</keyword>
<dbReference type="EMBL" id="JAZGQK010000007">
    <property type="protein sequence ID" value="MEE6258994.1"/>
    <property type="molecule type" value="Genomic_DNA"/>
</dbReference>
<name>A0ABU7RR68_9ACTN</name>
<dbReference type="PRINTS" id="PR00039">
    <property type="entry name" value="HTHLYSR"/>
</dbReference>
<comment type="similarity">
    <text evidence="1">Belongs to the LysR transcriptional regulatory family.</text>
</comment>
<dbReference type="SUPFAM" id="SSF46785">
    <property type="entry name" value="Winged helix' DNA-binding domain"/>
    <property type="match status" value="1"/>
</dbReference>
<dbReference type="SUPFAM" id="SSF53850">
    <property type="entry name" value="Periplasmic binding protein-like II"/>
    <property type="match status" value="1"/>
</dbReference>
<keyword evidence="2" id="KW-0805">Transcription regulation</keyword>
<protein>
    <submittedName>
        <fullName evidence="7">LysR family transcriptional regulator</fullName>
    </submittedName>
</protein>
<evidence type="ECO:0000313" key="8">
    <source>
        <dbReference type="Proteomes" id="UP001332243"/>
    </source>
</evidence>